<name>A0ABW7A4U9_9ACTN</name>
<gene>
    <name evidence="2" type="ORF">ACFLIM_02440</name>
</gene>
<reference evidence="2 3" key="1">
    <citation type="submission" date="2024-10" db="EMBL/GenBank/DDBJ databases">
        <authorList>
            <person name="Topkara A.R."/>
            <person name="Saygin H."/>
        </authorList>
    </citation>
    <scope>NUCLEOTIDE SEQUENCE [LARGE SCALE GENOMIC DNA]</scope>
    <source>
        <strain evidence="2 3">M3C6</strain>
    </source>
</reference>
<feature type="domain" description="NAD(P)-binding" evidence="1">
    <location>
        <begin position="8"/>
        <end position="144"/>
    </location>
</feature>
<dbReference type="Gene3D" id="3.90.25.10">
    <property type="entry name" value="UDP-galactose 4-epimerase, domain 1"/>
    <property type="match status" value="1"/>
</dbReference>
<dbReference type="EC" id="1.6.5.2" evidence="2"/>
<dbReference type="SUPFAM" id="SSF51735">
    <property type="entry name" value="NAD(P)-binding Rossmann-fold domains"/>
    <property type="match status" value="1"/>
</dbReference>
<dbReference type="Gene3D" id="3.40.50.720">
    <property type="entry name" value="NAD(P)-binding Rossmann-like Domain"/>
    <property type="match status" value="1"/>
</dbReference>
<dbReference type="Proteomes" id="UP001603978">
    <property type="component" value="Unassembled WGS sequence"/>
</dbReference>
<accession>A0ABW7A4U9</accession>
<dbReference type="PANTHER" id="PTHR47129">
    <property type="entry name" value="QUINONE OXIDOREDUCTASE 2"/>
    <property type="match status" value="1"/>
</dbReference>
<dbReference type="GO" id="GO:0003955">
    <property type="term" value="F:NAD(P)H dehydrogenase (quinone) activity"/>
    <property type="evidence" value="ECO:0007669"/>
    <property type="project" value="UniProtKB-EC"/>
</dbReference>
<evidence type="ECO:0000313" key="2">
    <source>
        <dbReference type="EMBL" id="MFG1702028.1"/>
    </source>
</evidence>
<keyword evidence="3" id="KW-1185">Reference proteome</keyword>
<evidence type="ECO:0000313" key="3">
    <source>
        <dbReference type="Proteomes" id="UP001603978"/>
    </source>
</evidence>
<dbReference type="EMBL" id="JBICRM010000001">
    <property type="protein sequence ID" value="MFG1702028.1"/>
    <property type="molecule type" value="Genomic_DNA"/>
</dbReference>
<dbReference type="PANTHER" id="PTHR47129:SF1">
    <property type="entry name" value="NMRA-LIKE DOMAIN-CONTAINING PROTEIN"/>
    <property type="match status" value="1"/>
</dbReference>
<keyword evidence="2" id="KW-0560">Oxidoreductase</keyword>
<dbReference type="InterPro" id="IPR016040">
    <property type="entry name" value="NAD(P)-bd_dom"/>
</dbReference>
<protein>
    <submittedName>
        <fullName evidence="2">SDR family oxidoreductase</fullName>
        <ecNumber evidence="2">1.6.5.2</ecNumber>
    </submittedName>
</protein>
<dbReference type="InterPro" id="IPR052718">
    <property type="entry name" value="NmrA-type_oxidoreductase"/>
</dbReference>
<comment type="caution">
    <text evidence="2">The sequence shown here is derived from an EMBL/GenBank/DDBJ whole genome shotgun (WGS) entry which is preliminary data.</text>
</comment>
<sequence>MSIVITAATGRLGRIIIADLLAAGVPADGITAVARSKDKAADLVAKGVRLHTADYDRPETFAGAFRSGDRVLLIPGGDVGRRAEQHATVIDAAREAGAAQLGYAGAFGGPEADFLLADDHSKTERLILDSGLPYTFLRNNWYSEVYAGDISDFAGVLERGAIVTNIAAGSRIATAPRRDFGAAAAVVMKDDGHLNTAYELSGDTAWTFEEFAEEVSRQSGKKIVHTSLTAAERKTLLTGAGVPDAFADVLVDLDNAISRGVLSGTPGDLSRLIGRPTTPIADTIAAALAS</sequence>
<dbReference type="Pfam" id="PF13460">
    <property type="entry name" value="NAD_binding_10"/>
    <property type="match status" value="1"/>
</dbReference>
<dbReference type="CDD" id="cd05269">
    <property type="entry name" value="TMR_SDR_a"/>
    <property type="match status" value="1"/>
</dbReference>
<proteinExistence type="predicted"/>
<dbReference type="RefSeq" id="WP_393161362.1">
    <property type="nucleotide sequence ID" value="NZ_JBICRM010000001.1"/>
</dbReference>
<dbReference type="InterPro" id="IPR036291">
    <property type="entry name" value="NAD(P)-bd_dom_sf"/>
</dbReference>
<evidence type="ECO:0000259" key="1">
    <source>
        <dbReference type="Pfam" id="PF13460"/>
    </source>
</evidence>
<organism evidence="2 3">
    <name type="scientific">Nonomuraea marmarensis</name>
    <dbReference type="NCBI Taxonomy" id="3351344"/>
    <lineage>
        <taxon>Bacteria</taxon>
        <taxon>Bacillati</taxon>
        <taxon>Actinomycetota</taxon>
        <taxon>Actinomycetes</taxon>
        <taxon>Streptosporangiales</taxon>
        <taxon>Streptosporangiaceae</taxon>
        <taxon>Nonomuraea</taxon>
    </lineage>
</organism>